<protein>
    <submittedName>
        <fullName evidence="1">SIR2 family protein</fullName>
    </submittedName>
</protein>
<dbReference type="SUPFAM" id="SSF52467">
    <property type="entry name" value="DHS-like NAD/FAD-binding domain"/>
    <property type="match status" value="1"/>
</dbReference>
<dbReference type="EMBL" id="JABFUC010000009">
    <property type="protein sequence ID" value="MCG6658587.1"/>
    <property type="molecule type" value="Genomic_DNA"/>
</dbReference>
<dbReference type="RefSeq" id="WP_238977733.1">
    <property type="nucleotide sequence ID" value="NZ_JABFUC010000009.1"/>
</dbReference>
<evidence type="ECO:0000313" key="2">
    <source>
        <dbReference type="Proteomes" id="UP000814385"/>
    </source>
</evidence>
<name>A0ABS9P9Z9_9GAMM</name>
<sequence>MEHLEEDSYLEQLDAFLSRPNQVWLLGAGASLDAGLPLMGPLTNFVLERLEGSDSEPLISAIWNDLIESAHIEHLLSHLGDYYALAERAKSKTVTIDGETYDLESMMKAHAEVLNHITHAIHWGYKYDRETETGEVGNPLNSIVDIEPHRKFVRALLGTRRSGMENRRPPVRFFTTNYDTLLEDSLALERHTCWDGFSGGAIAYRSHRYGADEPGFSQRYDAHVMKLHGSIDWHLDDDGYLIRVRLGDKYPGNAKRVMIYPQATKYVATQRDPFSAQFDLLRRSLSNNGGNVFAICGYSFGDEHINHEIELSMESPGNDTTILAFVMETDRGLPEALDIWLKERWGKRVFVMTQKGLYNGKIGPICQPEEGSERSWWTFAGVTNLLENGPGGAAK</sequence>
<dbReference type="Proteomes" id="UP000814385">
    <property type="component" value="Unassembled WGS sequence"/>
</dbReference>
<dbReference type="Pfam" id="PF13289">
    <property type="entry name" value="SIR2_2"/>
    <property type="match status" value="1"/>
</dbReference>
<organism evidence="1 2">
    <name type="scientific">Billgrantia campisalis</name>
    <dbReference type="NCBI Taxonomy" id="74661"/>
    <lineage>
        <taxon>Bacteria</taxon>
        <taxon>Pseudomonadati</taxon>
        <taxon>Pseudomonadota</taxon>
        <taxon>Gammaproteobacteria</taxon>
        <taxon>Oceanospirillales</taxon>
        <taxon>Halomonadaceae</taxon>
        <taxon>Billgrantia</taxon>
    </lineage>
</organism>
<accession>A0ABS9P9Z9</accession>
<gene>
    <name evidence="1" type="ORF">HOP52_12575</name>
</gene>
<keyword evidence="2" id="KW-1185">Reference proteome</keyword>
<evidence type="ECO:0000313" key="1">
    <source>
        <dbReference type="EMBL" id="MCG6658587.1"/>
    </source>
</evidence>
<reference evidence="1 2" key="1">
    <citation type="submission" date="2020-05" db="EMBL/GenBank/DDBJ databases">
        <title>Comparative genomic analysis of denitrifying bacteria from Halomonas genus.</title>
        <authorList>
            <person name="Wang L."/>
            <person name="Shao Z."/>
        </authorList>
    </citation>
    <scope>NUCLEOTIDE SEQUENCE [LARGE SCALE GENOMIC DNA]</scope>
    <source>
        <strain evidence="1 2">A4</strain>
    </source>
</reference>
<proteinExistence type="predicted"/>
<dbReference type="InterPro" id="IPR029035">
    <property type="entry name" value="DHS-like_NAD/FAD-binding_dom"/>
</dbReference>
<comment type="caution">
    <text evidence="1">The sequence shown here is derived from an EMBL/GenBank/DDBJ whole genome shotgun (WGS) entry which is preliminary data.</text>
</comment>